<dbReference type="InterPro" id="IPR057252">
    <property type="entry name" value="CoiA_C"/>
</dbReference>
<dbReference type="PIRSF" id="PIRSF007487">
    <property type="entry name" value="Competence-induced_CoiA_bac"/>
    <property type="match status" value="1"/>
</dbReference>
<dbReference type="Pfam" id="PF25166">
    <property type="entry name" value="CoiA_C"/>
    <property type="match status" value="1"/>
</dbReference>
<feature type="domain" description="Competence protein CoiA C-terminal" evidence="3">
    <location>
        <begin position="256"/>
        <end position="383"/>
    </location>
</feature>
<dbReference type="Pfam" id="PF25164">
    <property type="entry name" value="CoiA_N"/>
    <property type="match status" value="1"/>
</dbReference>
<dbReference type="InterPro" id="IPR010330">
    <property type="entry name" value="CoiA_nuc"/>
</dbReference>
<dbReference type="InterPro" id="IPR021176">
    <property type="entry name" value="Competence-induced_CoiA"/>
</dbReference>
<evidence type="ECO:0000259" key="3">
    <source>
        <dbReference type="Pfam" id="PF25166"/>
    </source>
</evidence>
<evidence type="ECO:0000259" key="2">
    <source>
        <dbReference type="Pfam" id="PF25164"/>
    </source>
</evidence>
<proteinExistence type="predicted"/>
<feature type="domain" description="Competence protein CoiA-like N-terminal" evidence="2">
    <location>
        <begin position="18"/>
        <end position="62"/>
    </location>
</feature>
<protein>
    <recommendedName>
        <fullName evidence="6">Competence protein CoiA</fullName>
    </recommendedName>
</protein>
<keyword evidence="5" id="KW-1185">Reference proteome</keyword>
<dbReference type="EMBL" id="QNQT01000009">
    <property type="protein sequence ID" value="RDU35584.1"/>
    <property type="molecule type" value="Genomic_DNA"/>
</dbReference>
<evidence type="ECO:0000313" key="5">
    <source>
        <dbReference type="Proteomes" id="UP000257144"/>
    </source>
</evidence>
<dbReference type="Pfam" id="PF06054">
    <property type="entry name" value="CoiA_nuc"/>
    <property type="match status" value="1"/>
</dbReference>
<reference evidence="4 5" key="1">
    <citation type="submission" date="2018-07" db="EMBL/GenBank/DDBJ databases">
        <title>Bacillus sp. YLB-04 draft genome sequence.</title>
        <authorList>
            <person name="Yu L."/>
            <person name="Tang X."/>
        </authorList>
    </citation>
    <scope>NUCLEOTIDE SEQUENCE [LARGE SCALE GENOMIC DNA]</scope>
    <source>
        <strain evidence="4 5">YLB-04</strain>
    </source>
</reference>
<feature type="domain" description="Competence protein CoiA nuclease-like" evidence="1">
    <location>
        <begin position="70"/>
        <end position="225"/>
    </location>
</feature>
<comment type="caution">
    <text evidence="4">The sequence shown here is derived from an EMBL/GenBank/DDBJ whole genome shotgun (WGS) entry which is preliminary data.</text>
</comment>
<dbReference type="OrthoDB" id="3784230at2"/>
<dbReference type="Proteomes" id="UP000257144">
    <property type="component" value="Unassembled WGS sequence"/>
</dbReference>
<evidence type="ECO:0000259" key="1">
    <source>
        <dbReference type="Pfam" id="PF06054"/>
    </source>
</evidence>
<gene>
    <name evidence="4" type="ORF">DRW41_17785</name>
</gene>
<evidence type="ECO:0000313" key="4">
    <source>
        <dbReference type="EMBL" id="RDU35584.1"/>
    </source>
</evidence>
<name>A0A3D8GM82_9BACI</name>
<evidence type="ECO:0008006" key="6">
    <source>
        <dbReference type="Google" id="ProtNLM"/>
    </source>
</evidence>
<sequence>MHVLTAKTKNGAKVCLADGYSRQTLQTWRSSEEFFCPVCGGKMMLKLGERKIFHFAHLKDACEESSFERESESHLSGKLALFDWLKTQGIQPAMEYYDPVIRQRPDIAFHFNGFRYAIEFQCSAIPEDLFMKRTNTYLSAGYIPLWIPEGSHLSRKQENTVALSGFEYLFLRTSPGNPGYIPYFCSSQGLFHIVQSIFPYSPSKAFARIETKKLNGLTIDRLIDPGPPALAVLPFWHDKLARSKLSIGANPKTPYMRFLKELYRAGMNIFLLPPEIGLPGTKAAAISTYPVIWQSYVVLDVLLGKGEGSVVTESEAAACLSLRAGKGDIRTRPVPLAAGFSLQEAAAEYLSLLSLAGVLVQKGDGVYEIRRKLDFPKTASEQIENESAFRKAFPASR</sequence>
<dbReference type="InterPro" id="IPR057253">
    <property type="entry name" value="CoiA-like_N"/>
</dbReference>
<dbReference type="AlphaFoldDB" id="A0A3D8GM82"/>
<organism evidence="4 5">
    <name type="scientific">Neobacillus piezotolerans</name>
    <dbReference type="NCBI Taxonomy" id="2259171"/>
    <lineage>
        <taxon>Bacteria</taxon>
        <taxon>Bacillati</taxon>
        <taxon>Bacillota</taxon>
        <taxon>Bacilli</taxon>
        <taxon>Bacillales</taxon>
        <taxon>Bacillaceae</taxon>
        <taxon>Neobacillus</taxon>
    </lineage>
</organism>
<accession>A0A3D8GM82</accession>